<evidence type="ECO:0000313" key="13">
    <source>
        <dbReference type="Proteomes" id="UP000269721"/>
    </source>
</evidence>
<evidence type="ECO:0000256" key="5">
    <source>
        <dbReference type="ARBA" id="ARBA00022832"/>
    </source>
</evidence>
<sequence length="350" mass="38141">MPTLARCDGRGSLPRVLRFFHKNVGPLTYAIWQLATLGGYCQLWSHRSYKAALPLRVTLAVMGAMAYQGSIRWWTLRRMLHHRDSKRSSGEIQGPISNNHSSSFMAWLLAFAHRMNLRIHVLPEDEARGPSGSPRGPWLVAAAWGGALGGLHYGGLLSHIPIWHVSWGANSVAHWLGDQPLSVKHSAREIFLMALLTNGDGNHNEVSLAFGHAPRVPKRLPQRHQSNFIRPPQMAQLHVLLTLTRALPDPHPRGQDSKGEGTGRVAEMDGRRDPALVLGGGLPPDGYLRVRGGLSPDATPGFYGLLNSHSQAARAKLRTLQVVSLVPETALFGEIGHTRNGIAPKGSGGS</sequence>
<keyword evidence="7" id="KW-0560">Oxidoreductase</keyword>
<keyword evidence="9" id="KW-0472">Membrane</keyword>
<keyword evidence="10" id="KW-0275">Fatty acid biosynthesis</keyword>
<gene>
    <name evidence="12" type="ORF">BDK51DRAFT_51456</name>
</gene>
<keyword evidence="4" id="KW-0812">Transmembrane</keyword>
<evidence type="ECO:0000256" key="9">
    <source>
        <dbReference type="ARBA" id="ARBA00023136"/>
    </source>
</evidence>
<evidence type="ECO:0000256" key="7">
    <source>
        <dbReference type="ARBA" id="ARBA00023002"/>
    </source>
</evidence>
<evidence type="ECO:0000256" key="1">
    <source>
        <dbReference type="ARBA" id="ARBA00004141"/>
    </source>
</evidence>
<evidence type="ECO:0000256" key="6">
    <source>
        <dbReference type="ARBA" id="ARBA00022989"/>
    </source>
</evidence>
<comment type="similarity">
    <text evidence="2">Belongs to the fatty acid desaturase type 1 family.</text>
</comment>
<evidence type="ECO:0000256" key="4">
    <source>
        <dbReference type="ARBA" id="ARBA00022692"/>
    </source>
</evidence>
<comment type="subcellular location">
    <subcellularLocation>
        <location evidence="1">Membrane</location>
        <topology evidence="1">Multi-pass membrane protein</topology>
    </subcellularLocation>
</comment>
<keyword evidence="5" id="KW-0276">Fatty acid metabolism</keyword>
<evidence type="ECO:0000256" key="10">
    <source>
        <dbReference type="ARBA" id="ARBA00023160"/>
    </source>
</evidence>
<keyword evidence="6" id="KW-1133">Transmembrane helix</keyword>
<dbReference type="PANTHER" id="PTHR11351">
    <property type="entry name" value="ACYL-COA DESATURASE"/>
    <property type="match status" value="1"/>
</dbReference>
<dbReference type="Proteomes" id="UP000269721">
    <property type="component" value="Unassembled WGS sequence"/>
</dbReference>
<dbReference type="GO" id="GO:0004768">
    <property type="term" value="F:stearoyl-CoA 9-desaturase activity"/>
    <property type="evidence" value="ECO:0007669"/>
    <property type="project" value="TreeGrafter"/>
</dbReference>
<dbReference type="GO" id="GO:0005506">
    <property type="term" value="F:iron ion binding"/>
    <property type="evidence" value="ECO:0007669"/>
    <property type="project" value="TreeGrafter"/>
</dbReference>
<dbReference type="GO" id="GO:0005789">
    <property type="term" value="C:endoplasmic reticulum membrane"/>
    <property type="evidence" value="ECO:0007669"/>
    <property type="project" value="TreeGrafter"/>
</dbReference>
<accession>A0A4P9WLN0</accession>
<evidence type="ECO:0000256" key="3">
    <source>
        <dbReference type="ARBA" id="ARBA00022516"/>
    </source>
</evidence>
<keyword evidence="8" id="KW-0443">Lipid metabolism</keyword>
<protein>
    <submittedName>
        <fullName evidence="12">Uncharacterized protein</fullName>
    </submittedName>
</protein>
<organism evidence="12 13">
    <name type="scientific">Blyttiomyces helicus</name>
    <dbReference type="NCBI Taxonomy" id="388810"/>
    <lineage>
        <taxon>Eukaryota</taxon>
        <taxon>Fungi</taxon>
        <taxon>Fungi incertae sedis</taxon>
        <taxon>Chytridiomycota</taxon>
        <taxon>Chytridiomycota incertae sedis</taxon>
        <taxon>Chytridiomycetes</taxon>
        <taxon>Chytridiomycetes incertae sedis</taxon>
        <taxon>Blyttiomyces</taxon>
    </lineage>
</organism>
<evidence type="ECO:0000313" key="12">
    <source>
        <dbReference type="EMBL" id="RKO93085.1"/>
    </source>
</evidence>
<evidence type="ECO:0000256" key="2">
    <source>
        <dbReference type="ARBA" id="ARBA00009295"/>
    </source>
</evidence>
<keyword evidence="13" id="KW-1185">Reference proteome</keyword>
<evidence type="ECO:0000256" key="11">
    <source>
        <dbReference type="SAM" id="MobiDB-lite"/>
    </source>
</evidence>
<name>A0A4P9WLN0_9FUNG</name>
<dbReference type="AlphaFoldDB" id="A0A4P9WLN0"/>
<keyword evidence="3" id="KW-0444">Lipid biosynthesis</keyword>
<dbReference type="OrthoDB" id="10260134at2759"/>
<evidence type="ECO:0000256" key="8">
    <source>
        <dbReference type="ARBA" id="ARBA00023098"/>
    </source>
</evidence>
<reference evidence="13" key="1">
    <citation type="journal article" date="2018" name="Nat. Microbiol.">
        <title>Leveraging single-cell genomics to expand the fungal tree of life.</title>
        <authorList>
            <person name="Ahrendt S.R."/>
            <person name="Quandt C.A."/>
            <person name="Ciobanu D."/>
            <person name="Clum A."/>
            <person name="Salamov A."/>
            <person name="Andreopoulos B."/>
            <person name="Cheng J.F."/>
            <person name="Woyke T."/>
            <person name="Pelin A."/>
            <person name="Henrissat B."/>
            <person name="Reynolds N.K."/>
            <person name="Benny G.L."/>
            <person name="Smith M.E."/>
            <person name="James T.Y."/>
            <person name="Grigoriev I.V."/>
        </authorList>
    </citation>
    <scope>NUCLEOTIDE SEQUENCE [LARGE SCALE GENOMIC DNA]</scope>
</reference>
<dbReference type="GO" id="GO:0006636">
    <property type="term" value="P:unsaturated fatty acid biosynthetic process"/>
    <property type="evidence" value="ECO:0007669"/>
    <property type="project" value="TreeGrafter"/>
</dbReference>
<feature type="region of interest" description="Disordered" evidence="11">
    <location>
        <begin position="248"/>
        <end position="269"/>
    </location>
</feature>
<dbReference type="PANTHER" id="PTHR11351:SF31">
    <property type="entry name" value="DESATURASE 1, ISOFORM A-RELATED"/>
    <property type="match status" value="1"/>
</dbReference>
<dbReference type="InterPro" id="IPR015876">
    <property type="entry name" value="Acyl-CoA_DS"/>
</dbReference>
<proteinExistence type="inferred from homology"/>
<dbReference type="EMBL" id="KZ994381">
    <property type="protein sequence ID" value="RKO93085.1"/>
    <property type="molecule type" value="Genomic_DNA"/>
</dbReference>